<reference evidence="2" key="1">
    <citation type="submission" date="2021-03" db="EMBL/GenBank/DDBJ databases">
        <title>Draft genome sequence of rust myrtle Austropuccinia psidii MF-1, a brazilian biotype.</title>
        <authorList>
            <person name="Quecine M.C."/>
            <person name="Pachon D.M.R."/>
            <person name="Bonatelli M.L."/>
            <person name="Correr F.H."/>
            <person name="Franceschini L.M."/>
            <person name="Leite T.F."/>
            <person name="Margarido G.R.A."/>
            <person name="Almeida C.A."/>
            <person name="Ferrarezi J.A."/>
            <person name="Labate C.A."/>
        </authorList>
    </citation>
    <scope>NUCLEOTIDE SEQUENCE</scope>
    <source>
        <strain evidence="2">MF-1</strain>
    </source>
</reference>
<evidence type="ECO:0000313" key="2">
    <source>
        <dbReference type="EMBL" id="MBW0479274.1"/>
    </source>
</evidence>
<dbReference type="EMBL" id="AVOT02005516">
    <property type="protein sequence ID" value="MBW0479274.1"/>
    <property type="molecule type" value="Genomic_DNA"/>
</dbReference>
<dbReference type="Proteomes" id="UP000765509">
    <property type="component" value="Unassembled WGS sequence"/>
</dbReference>
<sequence>MASAPSPRKREFMLNGLPGGYQSPIFSSGAGDYPAQDIDSCEIINLDSIFDNNTPRLLDNPVHDGCGCNYNSEEDFVSFQNDPDPFFEIPSDSISTVPEKIDVPNLPKGWVMDLVLNKAPRDITSTIDTGNIVSGTRRTTKHLSSSHAPSKGSSLESGNQ</sequence>
<keyword evidence="3" id="KW-1185">Reference proteome</keyword>
<gene>
    <name evidence="2" type="ORF">O181_018989</name>
</gene>
<evidence type="ECO:0000313" key="3">
    <source>
        <dbReference type="Proteomes" id="UP000765509"/>
    </source>
</evidence>
<name>A0A9Q3GUA4_9BASI</name>
<protein>
    <submittedName>
        <fullName evidence="2">Uncharacterized protein</fullName>
    </submittedName>
</protein>
<comment type="caution">
    <text evidence="2">The sequence shown here is derived from an EMBL/GenBank/DDBJ whole genome shotgun (WGS) entry which is preliminary data.</text>
</comment>
<evidence type="ECO:0000256" key="1">
    <source>
        <dbReference type="SAM" id="MobiDB-lite"/>
    </source>
</evidence>
<dbReference type="AlphaFoldDB" id="A0A9Q3GUA4"/>
<feature type="region of interest" description="Disordered" evidence="1">
    <location>
        <begin position="129"/>
        <end position="160"/>
    </location>
</feature>
<organism evidence="2 3">
    <name type="scientific">Austropuccinia psidii MF-1</name>
    <dbReference type="NCBI Taxonomy" id="1389203"/>
    <lineage>
        <taxon>Eukaryota</taxon>
        <taxon>Fungi</taxon>
        <taxon>Dikarya</taxon>
        <taxon>Basidiomycota</taxon>
        <taxon>Pucciniomycotina</taxon>
        <taxon>Pucciniomycetes</taxon>
        <taxon>Pucciniales</taxon>
        <taxon>Sphaerophragmiaceae</taxon>
        <taxon>Austropuccinia</taxon>
    </lineage>
</organism>
<proteinExistence type="predicted"/>
<accession>A0A9Q3GUA4</accession>